<evidence type="ECO:0000256" key="1">
    <source>
        <dbReference type="SAM" id="MobiDB-lite"/>
    </source>
</evidence>
<dbReference type="AlphaFoldDB" id="A0A2T1DL04"/>
<protein>
    <submittedName>
        <fullName evidence="2">Uncharacterized protein</fullName>
    </submittedName>
</protein>
<accession>A0A2T1DL04</accession>
<keyword evidence="3" id="KW-1185">Reference proteome</keyword>
<feature type="region of interest" description="Disordered" evidence="1">
    <location>
        <begin position="86"/>
        <end position="116"/>
    </location>
</feature>
<proteinExistence type="predicted"/>
<evidence type="ECO:0000313" key="2">
    <source>
        <dbReference type="EMBL" id="PSB21180.1"/>
    </source>
</evidence>
<gene>
    <name evidence="2" type="ORF">C7B65_04385</name>
</gene>
<feature type="compositionally biased region" description="Polar residues" evidence="1">
    <location>
        <begin position="97"/>
        <end position="110"/>
    </location>
</feature>
<reference evidence="2 3" key="1">
    <citation type="submission" date="2018-02" db="EMBL/GenBank/DDBJ databases">
        <authorList>
            <person name="Cohen D.B."/>
            <person name="Kent A.D."/>
        </authorList>
    </citation>
    <scope>NUCLEOTIDE SEQUENCE [LARGE SCALE GENOMIC DNA]</scope>
    <source>
        <strain evidence="2 3">ULC007</strain>
    </source>
</reference>
<dbReference type="EMBL" id="PVWG01000003">
    <property type="protein sequence ID" value="PSB21180.1"/>
    <property type="molecule type" value="Genomic_DNA"/>
</dbReference>
<evidence type="ECO:0000313" key="3">
    <source>
        <dbReference type="Proteomes" id="UP000238634"/>
    </source>
</evidence>
<organism evidence="2 3">
    <name type="scientific">Phormidesmis priestleyi ULC007</name>
    <dbReference type="NCBI Taxonomy" id="1920490"/>
    <lineage>
        <taxon>Bacteria</taxon>
        <taxon>Bacillati</taxon>
        <taxon>Cyanobacteriota</taxon>
        <taxon>Cyanophyceae</taxon>
        <taxon>Leptolyngbyales</taxon>
        <taxon>Leptolyngbyaceae</taxon>
        <taxon>Phormidesmis</taxon>
    </lineage>
</organism>
<dbReference type="STRING" id="1920490.GCA_001895925_02175"/>
<name>A0A2T1DL04_9CYAN</name>
<dbReference type="Proteomes" id="UP000238634">
    <property type="component" value="Unassembled WGS sequence"/>
</dbReference>
<reference evidence="2 3" key="2">
    <citation type="submission" date="2018-03" db="EMBL/GenBank/DDBJ databases">
        <title>The ancient ancestry and fast evolution of plastids.</title>
        <authorList>
            <person name="Moore K.R."/>
            <person name="Magnabosco C."/>
            <person name="Momper L."/>
            <person name="Gold D.A."/>
            <person name="Bosak T."/>
            <person name="Fournier G.P."/>
        </authorList>
    </citation>
    <scope>NUCLEOTIDE SEQUENCE [LARGE SCALE GENOMIC DNA]</scope>
    <source>
        <strain evidence="2 3">ULC007</strain>
    </source>
</reference>
<sequence length="391" mass="42066">MLSKLIKNCFVQSDRFTKVILDFNDFSPLFSTTAMQREFGKLPSIPQFPFWNNLPTPVKTIVRPMLLASVGLHALLLFVPLPGENQPSKPTPEKTVKVTQLPPTSQSKSKAQPLAKATIAPSPKRVMPAARPNAITIPSLIKPKPVESAPETAAASKSAPAANNPFADFPRYANAKPGSFESLPAALSPLSFQTGDPLTTVEAFFRSELPKKQFEIGSPTNLGDVKAISVTKGGVTKYLHLMTRAGKGTVFFLLDNAIDINSLPKDTKIQTEPPEKLELTQLFTELADQVNFVTNNPEQELNDPIFVSASGIEFDQGKATAIGAGTTVPLAQLDAQLQSQLANIGFTVTASGSYGGGTVYQITKNSYSRYLTIAPTKDGGGWVYVFEKAPG</sequence>
<comment type="caution">
    <text evidence="2">The sequence shown here is derived from an EMBL/GenBank/DDBJ whole genome shotgun (WGS) entry which is preliminary data.</text>
</comment>